<dbReference type="SUPFAM" id="SSF53955">
    <property type="entry name" value="Lysozyme-like"/>
    <property type="match status" value="1"/>
</dbReference>
<accession>A0A1S1U016</accession>
<keyword evidence="2" id="KW-0614">Plasmid</keyword>
<proteinExistence type="predicted"/>
<evidence type="ECO:0000259" key="1">
    <source>
        <dbReference type="Pfam" id="PF01464"/>
    </source>
</evidence>
<geneLocation type="plasmid" evidence="2">
    <name>pMEG01</name>
</geneLocation>
<gene>
    <name evidence="2" type="ORF">AKG95_28845</name>
</gene>
<dbReference type="AlphaFoldDB" id="A0A1S1U016"/>
<evidence type="ECO:0000313" key="3">
    <source>
        <dbReference type="Proteomes" id="UP000179840"/>
    </source>
</evidence>
<feature type="domain" description="Transglycosylase SLT" evidence="1">
    <location>
        <begin position="20"/>
        <end position="140"/>
    </location>
</feature>
<dbReference type="Proteomes" id="UP000179840">
    <property type="component" value="Unassembled WGS sequence"/>
</dbReference>
<sequence>MAEGRWPRPAPIPPGYQHVAKIKRVPAAVLYAVALQESQMRFGKNALPYPWTLNIQGVPKRFDSYRAAFAALVECLRMGILLVDIGLLQICWRYHHIKLRNPARALDPYPNMEVGAELLQNHFKKTGNWFRAVANYHNADPAIGDPYATSVFRHLGRIPSNWGKL</sequence>
<reference evidence="2 3" key="1">
    <citation type="submission" date="2015-06" db="EMBL/GenBank/DDBJ databases">
        <title>Draft genome sequencing of a biphenyl-degrading bacterium, Janthinobacterium lividum MEG1.</title>
        <authorList>
            <person name="Shimodaira J."/>
            <person name="Hatta T."/>
        </authorList>
    </citation>
    <scope>NUCLEOTIDE SEQUENCE [LARGE SCALE GENOMIC DNA]</scope>
    <source>
        <strain evidence="2 3">MEG1</strain>
        <plasmid evidence="2">pMEG01</plasmid>
    </source>
</reference>
<protein>
    <recommendedName>
        <fullName evidence="1">Transglycosylase SLT domain-containing protein</fullName>
    </recommendedName>
</protein>
<dbReference type="InterPro" id="IPR023346">
    <property type="entry name" value="Lysozyme-like_dom_sf"/>
</dbReference>
<name>A0A1S1U016_9BURK</name>
<dbReference type="EMBL" id="LFKP01000016">
    <property type="protein sequence ID" value="OHV93837.1"/>
    <property type="molecule type" value="Genomic_DNA"/>
</dbReference>
<evidence type="ECO:0000313" key="2">
    <source>
        <dbReference type="EMBL" id="OHV93837.1"/>
    </source>
</evidence>
<comment type="caution">
    <text evidence="2">The sequence shown here is derived from an EMBL/GenBank/DDBJ whole genome shotgun (WGS) entry which is preliminary data.</text>
</comment>
<organism evidence="2 3">
    <name type="scientific">Janthinobacterium lividum</name>
    <dbReference type="NCBI Taxonomy" id="29581"/>
    <lineage>
        <taxon>Bacteria</taxon>
        <taxon>Pseudomonadati</taxon>
        <taxon>Pseudomonadota</taxon>
        <taxon>Betaproteobacteria</taxon>
        <taxon>Burkholderiales</taxon>
        <taxon>Oxalobacteraceae</taxon>
        <taxon>Janthinobacterium</taxon>
    </lineage>
</organism>
<dbReference type="Pfam" id="PF01464">
    <property type="entry name" value="SLT"/>
    <property type="match status" value="1"/>
</dbReference>
<dbReference type="Gene3D" id="1.10.530.10">
    <property type="match status" value="1"/>
</dbReference>
<dbReference type="InterPro" id="IPR008258">
    <property type="entry name" value="Transglycosylase_SLT_dom_1"/>
</dbReference>